<dbReference type="SUPFAM" id="SSF55781">
    <property type="entry name" value="GAF domain-like"/>
    <property type="match status" value="1"/>
</dbReference>
<dbReference type="Gene3D" id="3.30.450.40">
    <property type="match status" value="1"/>
</dbReference>
<reference evidence="5 7" key="2">
    <citation type="submission" date="2018-03" db="EMBL/GenBank/DDBJ databases">
        <title>Genomic Encyclopedia of Archaeal and Bacterial Type Strains, Phase II (KMG-II): from individual species to whole genera.</title>
        <authorList>
            <person name="Goeker M."/>
        </authorList>
    </citation>
    <scope>NUCLEOTIDE SEQUENCE [LARGE SCALE GENOMIC DNA]</scope>
    <source>
        <strain evidence="5 7">DSM 25227</strain>
    </source>
</reference>
<dbReference type="PANTHER" id="PTHR32347:SF23">
    <property type="entry name" value="BLL5650 PROTEIN"/>
    <property type="match status" value="1"/>
</dbReference>
<protein>
    <submittedName>
        <fullName evidence="6">GAF domain-containing protein</fullName>
    </submittedName>
</protein>
<gene>
    <name evidence="5" type="ORF">BCF38_10356</name>
    <name evidence="6" type="ORF">SAMN05421539_10356</name>
</gene>
<dbReference type="InterPro" id="IPR050465">
    <property type="entry name" value="UPF0194_transport"/>
</dbReference>
<dbReference type="InterPro" id="IPR003018">
    <property type="entry name" value="GAF"/>
</dbReference>
<accession>A0A2Y9AJD3</accession>
<evidence type="ECO:0000256" key="3">
    <source>
        <dbReference type="SAM" id="Coils"/>
    </source>
</evidence>
<evidence type="ECO:0000313" key="7">
    <source>
        <dbReference type="Proteomes" id="UP000245839"/>
    </source>
</evidence>
<comment type="subcellular location">
    <subcellularLocation>
        <location evidence="1">Cell envelope</location>
    </subcellularLocation>
</comment>
<organism evidence="6 8">
    <name type="scientific">Jannaschia seohaensis</name>
    <dbReference type="NCBI Taxonomy" id="475081"/>
    <lineage>
        <taxon>Bacteria</taxon>
        <taxon>Pseudomonadati</taxon>
        <taxon>Pseudomonadota</taxon>
        <taxon>Alphaproteobacteria</taxon>
        <taxon>Rhodobacterales</taxon>
        <taxon>Roseobacteraceae</taxon>
        <taxon>Jannaschia</taxon>
    </lineage>
</organism>
<feature type="domain" description="GAF" evidence="4">
    <location>
        <begin position="177"/>
        <end position="322"/>
    </location>
</feature>
<dbReference type="Proteomes" id="UP000251571">
    <property type="component" value="Unassembled WGS sequence"/>
</dbReference>
<dbReference type="RefSeq" id="WP_109563841.1">
    <property type="nucleotide sequence ID" value="NZ_QGDJ01000003.1"/>
</dbReference>
<dbReference type="EMBL" id="UETC01000003">
    <property type="protein sequence ID" value="SSA44245.1"/>
    <property type="molecule type" value="Genomic_DNA"/>
</dbReference>
<dbReference type="InterPro" id="IPR029016">
    <property type="entry name" value="GAF-like_dom_sf"/>
</dbReference>
<dbReference type="Proteomes" id="UP000245839">
    <property type="component" value="Unassembled WGS sequence"/>
</dbReference>
<proteinExistence type="predicted"/>
<evidence type="ECO:0000259" key="4">
    <source>
        <dbReference type="SMART" id="SM00065"/>
    </source>
</evidence>
<feature type="coiled-coil region" evidence="3">
    <location>
        <begin position="426"/>
        <end position="472"/>
    </location>
</feature>
<evidence type="ECO:0000256" key="2">
    <source>
        <dbReference type="ARBA" id="ARBA00023054"/>
    </source>
</evidence>
<dbReference type="Pfam" id="PF01590">
    <property type="entry name" value="GAF"/>
    <property type="match status" value="1"/>
</dbReference>
<keyword evidence="2 3" id="KW-0175">Coiled coil</keyword>
<dbReference type="GO" id="GO:0030313">
    <property type="term" value="C:cell envelope"/>
    <property type="evidence" value="ECO:0007669"/>
    <property type="project" value="UniProtKB-SubCell"/>
</dbReference>
<evidence type="ECO:0000313" key="8">
    <source>
        <dbReference type="Proteomes" id="UP000251571"/>
    </source>
</evidence>
<dbReference type="PANTHER" id="PTHR32347">
    <property type="entry name" value="EFFLUX SYSTEM COMPONENT YKNX-RELATED"/>
    <property type="match status" value="1"/>
</dbReference>
<dbReference type="SMART" id="SM00065">
    <property type="entry name" value="GAF"/>
    <property type="match status" value="1"/>
</dbReference>
<dbReference type="InterPro" id="IPR058647">
    <property type="entry name" value="BSH_CzcB-like"/>
</dbReference>
<dbReference type="SUPFAM" id="SSF111369">
    <property type="entry name" value="HlyD-like secretion proteins"/>
    <property type="match status" value="1"/>
</dbReference>
<evidence type="ECO:0000313" key="6">
    <source>
        <dbReference type="EMBL" id="SSA44245.1"/>
    </source>
</evidence>
<evidence type="ECO:0000313" key="5">
    <source>
        <dbReference type="EMBL" id="PWJ20241.1"/>
    </source>
</evidence>
<reference evidence="6 8" key="1">
    <citation type="submission" date="2016-10" db="EMBL/GenBank/DDBJ databases">
        <authorList>
            <person name="Cai Z."/>
        </authorList>
    </citation>
    <scope>NUCLEOTIDE SEQUENCE [LARGE SCALE GENOMIC DNA]</scope>
    <source>
        <strain evidence="6 8">DSM 25227</strain>
    </source>
</reference>
<dbReference type="EMBL" id="QGDJ01000003">
    <property type="protein sequence ID" value="PWJ20241.1"/>
    <property type="molecule type" value="Genomic_DNA"/>
</dbReference>
<keyword evidence="7" id="KW-1185">Reference proteome</keyword>
<dbReference type="Gene3D" id="2.40.50.100">
    <property type="match status" value="1"/>
</dbReference>
<sequence length="612" mass="67101">MIQTQARLQEVAGPEAELLDTEVWSRLHAAPSAEAFAAAWLDLQCRLLGAVRLAAVLMAPEDGTPMKPIALRPATAQLSPGVISAAERAAAEKRGVVRKSEDGASAFALPILIDDTLRGVVALEFLAGSRVEAKRVMRQLQWGTGWLEVLIRRRHPGSREQLVSIIELVSSASTKLTYADATLSLVNELARRLDCERVSLGRLRGRHARVRAVSNNAAFKQRSKEIRAIAGAMDEAIEQREVIRLPQAGEGTPLSTRAHRDLAERGGRAVLTAPLHLDGEAVGAITLEREAPFRDADAALLEQLAALVTPSLEARRQNDRWFFVRARDQVAAGLRMVLGPRHVAAKLIALGLIATAAFLLTATGTWRVSSDARLEATVRRVITAPMQGFVETALVRPGDIVAEGAPMAELDDSELRLELVRVLAEKSQYEQKYREAFAAEERAEARVVRAQIDGAEARLALIEAQLDRVTIAAPFDGVVVSGDLSQALGSPVNRGDVLFEVAPLDAYRVVAQVDERDISRIEPGQEGAIVLASLPDRSFPFTVETLTPVSEVVEGANRFRVEGRLEQSLPEMRPGMEGVAKIAIEERRLAWVWTHRFLHWARMTAWRWWPHG</sequence>
<dbReference type="OrthoDB" id="9806939at2"/>
<dbReference type="Gene3D" id="2.40.30.170">
    <property type="match status" value="1"/>
</dbReference>
<dbReference type="AlphaFoldDB" id="A0A2Y9AJD3"/>
<evidence type="ECO:0000256" key="1">
    <source>
        <dbReference type="ARBA" id="ARBA00004196"/>
    </source>
</evidence>
<dbReference type="Pfam" id="PF25973">
    <property type="entry name" value="BSH_CzcB"/>
    <property type="match status" value="1"/>
</dbReference>
<name>A0A2Y9AJD3_9RHOB</name>